<dbReference type="InterPro" id="IPR017439">
    <property type="entry name" value="Amidohydrolase"/>
</dbReference>
<evidence type="ECO:0000256" key="1">
    <source>
        <dbReference type="ARBA" id="ARBA00022801"/>
    </source>
</evidence>
<dbReference type="RefSeq" id="WP_395132280.1">
    <property type="nucleotide sequence ID" value="NZ_JBIMPM010000260.1"/>
</dbReference>
<dbReference type="EMBL" id="JBIMPM010000260">
    <property type="protein sequence ID" value="MFH5256270.1"/>
    <property type="molecule type" value="Genomic_DNA"/>
</dbReference>
<comment type="caution">
    <text evidence="2">The sequence shown here is derived from an EMBL/GenBank/DDBJ whole genome shotgun (WGS) entry which is preliminary data.</text>
</comment>
<keyword evidence="1" id="KW-0378">Hydrolase</keyword>
<dbReference type="Proteomes" id="UP001609186">
    <property type="component" value="Unassembled WGS sequence"/>
</dbReference>
<accession>A0ABW7LEH9</accession>
<protein>
    <submittedName>
        <fullName evidence="2">M20/M25/M40 family metallo-hydrolase</fullName>
    </submittedName>
</protein>
<reference evidence="2 3" key="1">
    <citation type="submission" date="2024-10" db="EMBL/GenBank/DDBJ databases">
        <title>Burkholderia semiarida in Mexico.</title>
        <authorList>
            <person name="Estrada P."/>
        </authorList>
    </citation>
    <scope>NUCLEOTIDE SEQUENCE [LARGE SCALE GENOMIC DNA]</scope>
    <source>
        <strain evidence="2 3">CLM7-1</strain>
    </source>
</reference>
<keyword evidence="3" id="KW-1185">Reference proteome</keyword>
<dbReference type="SUPFAM" id="SSF53187">
    <property type="entry name" value="Zn-dependent exopeptidases"/>
    <property type="match status" value="1"/>
</dbReference>
<organism evidence="2 3">
    <name type="scientific">Burkholderia semiarida</name>
    <dbReference type="NCBI Taxonomy" id="2843303"/>
    <lineage>
        <taxon>Bacteria</taxon>
        <taxon>Pseudomonadati</taxon>
        <taxon>Pseudomonadota</taxon>
        <taxon>Betaproteobacteria</taxon>
        <taxon>Burkholderiales</taxon>
        <taxon>Burkholderiaceae</taxon>
        <taxon>Burkholderia</taxon>
        <taxon>Burkholderia cepacia complex</taxon>
    </lineage>
</organism>
<name>A0ABW7LEH9_9BURK</name>
<dbReference type="PANTHER" id="PTHR11014:SF63">
    <property type="entry name" value="METALLOPEPTIDASE, PUTATIVE (AFU_ORTHOLOGUE AFUA_6G09600)-RELATED"/>
    <property type="match status" value="1"/>
</dbReference>
<dbReference type="PANTHER" id="PTHR11014">
    <property type="entry name" value="PEPTIDASE M20 FAMILY MEMBER"/>
    <property type="match status" value="1"/>
</dbReference>
<proteinExistence type="predicted"/>
<dbReference type="InterPro" id="IPR002933">
    <property type="entry name" value="Peptidase_M20"/>
</dbReference>
<evidence type="ECO:0000313" key="3">
    <source>
        <dbReference type="Proteomes" id="UP001609186"/>
    </source>
</evidence>
<dbReference type="Gene3D" id="3.40.630.10">
    <property type="entry name" value="Zn peptidases"/>
    <property type="match status" value="1"/>
</dbReference>
<feature type="non-terminal residue" evidence="2">
    <location>
        <position position="106"/>
    </location>
</feature>
<feature type="non-terminal residue" evidence="2">
    <location>
        <position position="1"/>
    </location>
</feature>
<gene>
    <name evidence="2" type="ORF">ACGTRS_34105</name>
</gene>
<dbReference type="Gene3D" id="3.30.70.360">
    <property type="match status" value="1"/>
</dbReference>
<dbReference type="Pfam" id="PF01546">
    <property type="entry name" value="Peptidase_M20"/>
    <property type="match status" value="1"/>
</dbReference>
<evidence type="ECO:0000313" key="2">
    <source>
        <dbReference type="EMBL" id="MFH5256270.1"/>
    </source>
</evidence>
<sequence length="106" mass="11477">EVRALLRERITALAHAQAATLGAEAEVDYRWRYPALVNDAASTVFAREVARDWLGEQALIPDLQPLTGSEDFSFMLEQCPGSYLIVGNGVGDTHGTGGCMVHNPGY</sequence>